<dbReference type="InterPro" id="IPR001279">
    <property type="entry name" value="Metallo-B-lactamas"/>
</dbReference>
<dbReference type="CDD" id="cd07724">
    <property type="entry name" value="POD-like_MBL-fold"/>
    <property type="match status" value="1"/>
</dbReference>
<feature type="domain" description="Metallo-beta-lactamase" evidence="2">
    <location>
        <begin position="15"/>
        <end position="205"/>
    </location>
</feature>
<evidence type="ECO:0000256" key="1">
    <source>
        <dbReference type="ARBA" id="ARBA00022723"/>
    </source>
</evidence>
<keyword evidence="1" id="KW-0479">Metal-binding</keyword>
<evidence type="ECO:0000259" key="2">
    <source>
        <dbReference type="SMART" id="SM00849"/>
    </source>
</evidence>
<organism evidence="3 4">
    <name type="scientific">Halobacteriovorax vibrionivorans</name>
    <dbReference type="NCBI Taxonomy" id="2152716"/>
    <lineage>
        <taxon>Bacteria</taxon>
        <taxon>Pseudomonadati</taxon>
        <taxon>Bdellovibrionota</taxon>
        <taxon>Bacteriovoracia</taxon>
        <taxon>Bacteriovoracales</taxon>
        <taxon>Halobacteriovoraceae</taxon>
        <taxon>Halobacteriovorax</taxon>
    </lineage>
</organism>
<sequence length="288" mass="32538">MDNLKIETFFDELTYTLTYVVYDKETKDAVIIDPVLDYDQASSSISFESVEKVTNFIKDAGLKLHYVLETHAHADHLTGALKLKDFFPNVKVAINENIKIVQDVFGKHFNMLEELKLEDFDEFLHEDKPIHAGSIEISTIFTPGHTPACSSFVIGNNVFTGDALFMPDYGTGRCDFPGGDANALYDSVKNKLYALPDDTNVYTGHDYQPGGRELKYKSTIGENKKSNIHLKEDTTREEYVNFRTSRDKTLSAPKLLLPSIQVNIRGGHMPRPQANGVRYLKMPLSFKE</sequence>
<keyword evidence="4" id="KW-1185">Reference proteome</keyword>
<evidence type="ECO:0000313" key="3">
    <source>
        <dbReference type="EMBL" id="RZF21523.1"/>
    </source>
</evidence>
<dbReference type="PANTHER" id="PTHR43084">
    <property type="entry name" value="PERSULFIDE DIOXYGENASE ETHE1"/>
    <property type="match status" value="1"/>
</dbReference>
<dbReference type="Pfam" id="PF00753">
    <property type="entry name" value="Lactamase_B"/>
    <property type="match status" value="1"/>
</dbReference>
<comment type="caution">
    <text evidence="3">The sequence shown here is derived from an EMBL/GenBank/DDBJ whole genome shotgun (WGS) entry which is preliminary data.</text>
</comment>
<dbReference type="SMART" id="SM00849">
    <property type="entry name" value="Lactamase_B"/>
    <property type="match status" value="1"/>
</dbReference>
<dbReference type="PANTHER" id="PTHR43084:SF1">
    <property type="entry name" value="PERSULFIDE DIOXYGENASE ETHE1, MITOCHONDRIAL"/>
    <property type="match status" value="1"/>
</dbReference>
<proteinExistence type="predicted"/>
<name>A0ABY0IF04_9BACT</name>
<dbReference type="InterPro" id="IPR051682">
    <property type="entry name" value="Mito_Persulfide_Diox"/>
</dbReference>
<dbReference type="InterPro" id="IPR044528">
    <property type="entry name" value="POD-like_MBL-fold"/>
</dbReference>
<dbReference type="Proteomes" id="UP000443582">
    <property type="component" value="Unassembled WGS sequence"/>
</dbReference>
<protein>
    <submittedName>
        <fullName evidence="3">MBL fold metallo-hydrolase</fullName>
    </submittedName>
</protein>
<dbReference type="RefSeq" id="WP_115360990.1">
    <property type="nucleotide sequence ID" value="NZ_QDKL01000002.1"/>
</dbReference>
<dbReference type="SUPFAM" id="SSF56281">
    <property type="entry name" value="Metallo-hydrolase/oxidoreductase"/>
    <property type="match status" value="1"/>
</dbReference>
<reference evidence="4" key="1">
    <citation type="journal article" date="2019" name="Int. J. Syst. Evol. Microbiol.">
        <title>Halobacteriovorax valvorus sp. nov., a novel prokaryotic predator isolated from coastal seawater of China.</title>
        <authorList>
            <person name="Chen M.-X."/>
        </authorList>
    </citation>
    <scope>NUCLEOTIDE SEQUENCE [LARGE SCALE GENOMIC DNA]</scope>
    <source>
        <strain evidence="4">BL9</strain>
    </source>
</reference>
<evidence type="ECO:0000313" key="4">
    <source>
        <dbReference type="Proteomes" id="UP000443582"/>
    </source>
</evidence>
<dbReference type="Gene3D" id="3.60.15.10">
    <property type="entry name" value="Ribonuclease Z/Hydroxyacylglutathione hydrolase-like"/>
    <property type="match status" value="1"/>
</dbReference>
<dbReference type="InterPro" id="IPR036866">
    <property type="entry name" value="RibonucZ/Hydroxyglut_hydro"/>
</dbReference>
<gene>
    <name evidence="3" type="ORF">DAY19_07490</name>
</gene>
<accession>A0ABY0IF04</accession>
<dbReference type="EMBL" id="QDKL01000002">
    <property type="protein sequence ID" value="RZF21523.1"/>
    <property type="molecule type" value="Genomic_DNA"/>
</dbReference>